<gene>
    <name evidence="2" type="ORF">BD94_0567</name>
</gene>
<evidence type="ECO:0000313" key="3">
    <source>
        <dbReference type="Proteomes" id="UP000028933"/>
    </source>
</evidence>
<sequence>MKKLAIVLSVLTISAFTFSCSDKFDEIDTNPNSTDKPLTYGIFNSANKEFADNYRGVWISGRMILPWVQYSAQTGYTEEDRYRYRLPASGDALWSISYRVAQDYKKIILLNTDPATKEQMAVYGPNVNQIAAARVMLAYVFLNLVDSYGDVPYYSYGNPDPDFQALDVDKNLQPKFASQQKIYTDLLKELKESAAMIDVNGKVFTQGDRLFGSGLKLKKFANSLRLRIATRVKGVIPGADAQIADAIASGVMTSNADNVGLTYENNLVNPSPFFNDFRTRTDFAISKTFVQLLKGQKGLIQQDPRLFKYASPVGTTQTAIVNGTSVETTDPAKIAGMPYGVASTVSASQEGTYSYFSKNILKPDYTEILMEYSEVQFLLSEANGWSQINYINGVKASMERWGVPSADITTYVNSLPAANQENVITQKYIALFMQPFEAWAEYRRTGFPKTLLLPGQTADLNVPTTTGQSTYTFTSLIDGLTDLPTRIFYPTTVQNLNTENYKAASAAIGGDKMNTKLIWDKN</sequence>
<dbReference type="Gene3D" id="1.25.40.390">
    <property type="match status" value="1"/>
</dbReference>
<organism evidence="2 3">
    <name type="scientific">Elizabethkingia anophelis NUHP1</name>
    <dbReference type="NCBI Taxonomy" id="1338011"/>
    <lineage>
        <taxon>Bacteria</taxon>
        <taxon>Pseudomonadati</taxon>
        <taxon>Bacteroidota</taxon>
        <taxon>Flavobacteriia</taxon>
        <taxon>Flavobacteriales</taxon>
        <taxon>Weeksellaceae</taxon>
        <taxon>Elizabethkingia</taxon>
    </lineage>
</organism>
<reference evidence="2" key="1">
    <citation type="journal article" date="2013" name="Lancet">
        <title>First case of E anophelis outbreak in an intensive-care unit.</title>
        <authorList>
            <person name="Teo J."/>
            <person name="Tan S.Y."/>
            <person name="Tay M."/>
            <person name="Ding Y."/>
            <person name="Kjelleberg S."/>
            <person name="Givskov M."/>
            <person name="Lin R.T."/>
            <person name="Yang L."/>
        </authorList>
    </citation>
    <scope>NUCLEOTIDE SEQUENCE [LARGE SCALE GENOMIC DNA]</scope>
    <source>
        <strain evidence="2">NUHP1</strain>
    </source>
</reference>
<dbReference type="KEGG" id="eao:BD94_0567"/>
<dbReference type="SUPFAM" id="SSF48452">
    <property type="entry name" value="TPR-like"/>
    <property type="match status" value="1"/>
</dbReference>
<dbReference type="HOGENOM" id="CLU_025928_1_0_10"/>
<reference evidence="2" key="2">
    <citation type="journal article" date="2015" name="Genome Biol. Evol.">
        <title>Complete Genome Sequence and Transcriptomic Analysis of the Novel Pathogen Elizabethkingia anophelis in Response to Oxidative Stress.</title>
        <authorList>
            <person name="Li Y."/>
            <person name="Liu Y."/>
            <person name="Chew S.C."/>
            <person name="Tay M."/>
            <person name="Salido M.M."/>
            <person name="Teo J."/>
            <person name="Lauro F.M."/>
            <person name="Givskov M."/>
            <person name="Yang L."/>
        </authorList>
    </citation>
    <scope>NUCLEOTIDE SEQUENCE</scope>
    <source>
        <strain evidence="2">NUHP1</strain>
    </source>
</reference>
<evidence type="ECO:0000256" key="1">
    <source>
        <dbReference type="SAM" id="SignalP"/>
    </source>
</evidence>
<name>A0A077E9Y0_9FLAO</name>
<feature type="signal peptide" evidence="1">
    <location>
        <begin position="1"/>
        <end position="19"/>
    </location>
</feature>
<dbReference type="AlphaFoldDB" id="A0A077E9Y0"/>
<dbReference type="Pfam" id="PF12771">
    <property type="entry name" value="SusD-like_2"/>
    <property type="match status" value="1"/>
</dbReference>
<proteinExistence type="predicted"/>
<dbReference type="eggNOG" id="COG4198">
    <property type="taxonomic scope" value="Bacteria"/>
</dbReference>
<dbReference type="InterPro" id="IPR011990">
    <property type="entry name" value="TPR-like_helical_dom_sf"/>
</dbReference>
<dbReference type="InterPro" id="IPR041662">
    <property type="entry name" value="SusD-like_2"/>
</dbReference>
<feature type="chain" id="PRO_5001717912" description="SusD/RagB family nutrient-binding outer membrane lipoprotein" evidence="1">
    <location>
        <begin position="20"/>
        <end position="522"/>
    </location>
</feature>
<dbReference type="Proteomes" id="UP000028933">
    <property type="component" value="Chromosome"/>
</dbReference>
<evidence type="ECO:0008006" key="4">
    <source>
        <dbReference type="Google" id="ProtNLM"/>
    </source>
</evidence>
<evidence type="ECO:0000313" key="2">
    <source>
        <dbReference type="EMBL" id="AIL44342.1"/>
    </source>
</evidence>
<dbReference type="PROSITE" id="PS51257">
    <property type="entry name" value="PROKAR_LIPOPROTEIN"/>
    <property type="match status" value="1"/>
</dbReference>
<dbReference type="RefSeq" id="WP_024564614.1">
    <property type="nucleotide sequence ID" value="NZ_CP007547.1"/>
</dbReference>
<accession>A0A077E9Y0</accession>
<dbReference type="EMBL" id="CP007547">
    <property type="protein sequence ID" value="AIL44342.1"/>
    <property type="molecule type" value="Genomic_DNA"/>
</dbReference>
<protein>
    <recommendedName>
        <fullName evidence="4">SusD/RagB family nutrient-binding outer membrane lipoprotein</fullName>
    </recommendedName>
</protein>
<keyword evidence="1" id="KW-0732">Signal</keyword>
<dbReference type="STRING" id="1338011.BD94_0567"/>